<reference evidence="1" key="1">
    <citation type="journal article" date="2020" name="Fungal Divers.">
        <title>Resolving the Mortierellaceae phylogeny through synthesis of multi-gene phylogenetics and phylogenomics.</title>
        <authorList>
            <person name="Vandepol N."/>
            <person name="Liber J."/>
            <person name="Desiro A."/>
            <person name="Na H."/>
            <person name="Kennedy M."/>
            <person name="Barry K."/>
            <person name="Grigoriev I.V."/>
            <person name="Miller A.N."/>
            <person name="O'Donnell K."/>
            <person name="Stajich J.E."/>
            <person name="Bonito G."/>
        </authorList>
    </citation>
    <scope>NUCLEOTIDE SEQUENCE</scope>
    <source>
        <strain evidence="1">MES-2147</strain>
    </source>
</reference>
<evidence type="ECO:0000313" key="2">
    <source>
        <dbReference type="Proteomes" id="UP000749646"/>
    </source>
</evidence>
<name>A0A9P6IQ09_9FUNG</name>
<organism evidence="1 2">
    <name type="scientific">Modicella reniformis</name>
    <dbReference type="NCBI Taxonomy" id="1440133"/>
    <lineage>
        <taxon>Eukaryota</taxon>
        <taxon>Fungi</taxon>
        <taxon>Fungi incertae sedis</taxon>
        <taxon>Mucoromycota</taxon>
        <taxon>Mortierellomycotina</taxon>
        <taxon>Mortierellomycetes</taxon>
        <taxon>Mortierellales</taxon>
        <taxon>Mortierellaceae</taxon>
        <taxon>Modicella</taxon>
    </lineage>
</organism>
<dbReference type="Proteomes" id="UP000749646">
    <property type="component" value="Unassembled WGS sequence"/>
</dbReference>
<evidence type="ECO:0000313" key="1">
    <source>
        <dbReference type="EMBL" id="KAF9944044.1"/>
    </source>
</evidence>
<proteinExistence type="predicted"/>
<protein>
    <submittedName>
        <fullName evidence="1">Uncharacterized protein</fullName>
    </submittedName>
</protein>
<comment type="caution">
    <text evidence="1">The sequence shown here is derived from an EMBL/GenBank/DDBJ whole genome shotgun (WGS) entry which is preliminary data.</text>
</comment>
<keyword evidence="2" id="KW-1185">Reference proteome</keyword>
<dbReference type="AlphaFoldDB" id="A0A9P6IQ09"/>
<feature type="non-terminal residue" evidence="1">
    <location>
        <position position="67"/>
    </location>
</feature>
<sequence length="67" mass="7785">MRWIERFKKCKQKVRKQYEDALGHTIQLDYTSHPDMSAKRNGCFSKSFKAFGLVEGGRLKMTSIFGP</sequence>
<dbReference type="OrthoDB" id="66881at2759"/>
<accession>A0A9P6IQ09</accession>
<dbReference type="EMBL" id="JAAAHW010008621">
    <property type="protein sequence ID" value="KAF9944044.1"/>
    <property type="molecule type" value="Genomic_DNA"/>
</dbReference>
<gene>
    <name evidence="1" type="ORF">BGZ65_012749</name>
</gene>